<feature type="region of interest" description="Disordered" evidence="1">
    <location>
        <begin position="105"/>
        <end position="135"/>
    </location>
</feature>
<gene>
    <name evidence="2" type="ORF">SAMN05216574_12732</name>
</gene>
<dbReference type="Proteomes" id="UP000198589">
    <property type="component" value="Unassembled WGS sequence"/>
</dbReference>
<protein>
    <submittedName>
        <fullName evidence="2">Uncharacterized protein</fullName>
    </submittedName>
</protein>
<sequence>MVVAVSNRIRAALTTTVLTTAATGFMAGCGVDGAEEEEQVAYCTDEDGEIVDADLCDDDRVGGGGGLFFLYLGGFRPGLPVGTVLPPGGTRINPTDSVARQRAGLPATGKVSAGQRVSGGIGSGVGNRAGTGAGS</sequence>
<proteinExistence type="predicted"/>
<evidence type="ECO:0000313" key="3">
    <source>
        <dbReference type="Proteomes" id="UP000198589"/>
    </source>
</evidence>
<feature type="compositionally biased region" description="Gly residues" evidence="1">
    <location>
        <begin position="117"/>
        <end position="135"/>
    </location>
</feature>
<name>A0A1I2LMQ0_9ACTN</name>
<organism evidence="2 3">
    <name type="scientific">Blastococcus tunisiensis</name>
    <dbReference type="NCBI Taxonomy" id="1798228"/>
    <lineage>
        <taxon>Bacteria</taxon>
        <taxon>Bacillati</taxon>
        <taxon>Actinomycetota</taxon>
        <taxon>Actinomycetes</taxon>
        <taxon>Geodermatophilales</taxon>
        <taxon>Geodermatophilaceae</taxon>
        <taxon>Blastococcus</taxon>
    </lineage>
</organism>
<dbReference type="AlphaFoldDB" id="A0A1I2LMQ0"/>
<keyword evidence="3" id="KW-1185">Reference proteome</keyword>
<dbReference type="STRING" id="1798228.SAMN05216574_12732"/>
<evidence type="ECO:0000313" key="2">
    <source>
        <dbReference type="EMBL" id="SFF79709.1"/>
    </source>
</evidence>
<dbReference type="EMBL" id="FOND01000027">
    <property type="protein sequence ID" value="SFF79709.1"/>
    <property type="molecule type" value="Genomic_DNA"/>
</dbReference>
<reference evidence="3" key="1">
    <citation type="submission" date="2016-10" db="EMBL/GenBank/DDBJ databases">
        <authorList>
            <person name="Varghese N."/>
            <person name="Submissions S."/>
        </authorList>
    </citation>
    <scope>NUCLEOTIDE SEQUENCE [LARGE SCALE GENOMIC DNA]</scope>
    <source>
        <strain evidence="3">DSM 46838</strain>
    </source>
</reference>
<evidence type="ECO:0000256" key="1">
    <source>
        <dbReference type="SAM" id="MobiDB-lite"/>
    </source>
</evidence>
<accession>A0A1I2LMQ0</accession>